<accession>A0AAE0EI85</accession>
<dbReference type="InterPro" id="IPR013785">
    <property type="entry name" value="Aldolase_TIM"/>
</dbReference>
<dbReference type="PANTHER" id="PTHR42894">
    <property type="entry name" value="N-(5'-PHOSPHORIBOSYL)ANTHRANILATE ISOMERASE"/>
    <property type="match status" value="1"/>
</dbReference>
<dbReference type="AlphaFoldDB" id="A0AAE0EI85"/>
<dbReference type="Gene3D" id="3.20.20.70">
    <property type="entry name" value="Aldolase class I"/>
    <property type="match status" value="1"/>
</dbReference>
<name>A0AAE0EI85_9ROSI</name>
<dbReference type="SUPFAM" id="SSF51366">
    <property type="entry name" value="Ribulose-phoshate binding barrel"/>
    <property type="match status" value="1"/>
</dbReference>
<sequence>MCGITSPKDAAMAAEAGANFIGMIIWHNSKRSVSLSVAKEISKVSREYRAEPLHGNGSRAAFPILVQENRIIYVLHAKENGDLLNQISDEECSLADWVLVDITEGGRIIVDWHDLPVLK</sequence>
<dbReference type="GO" id="GO:0000162">
    <property type="term" value="P:L-tryptophan biosynthetic process"/>
    <property type="evidence" value="ECO:0007669"/>
    <property type="project" value="InterPro"/>
</dbReference>
<evidence type="ECO:0000313" key="2">
    <source>
        <dbReference type="EMBL" id="KAK3229029.1"/>
    </source>
</evidence>
<organism evidence="2 3">
    <name type="scientific">Dipteronia sinensis</name>
    <dbReference type="NCBI Taxonomy" id="43782"/>
    <lineage>
        <taxon>Eukaryota</taxon>
        <taxon>Viridiplantae</taxon>
        <taxon>Streptophyta</taxon>
        <taxon>Embryophyta</taxon>
        <taxon>Tracheophyta</taxon>
        <taxon>Spermatophyta</taxon>
        <taxon>Magnoliopsida</taxon>
        <taxon>eudicotyledons</taxon>
        <taxon>Gunneridae</taxon>
        <taxon>Pentapetalae</taxon>
        <taxon>rosids</taxon>
        <taxon>malvids</taxon>
        <taxon>Sapindales</taxon>
        <taxon>Sapindaceae</taxon>
        <taxon>Hippocastanoideae</taxon>
        <taxon>Acereae</taxon>
        <taxon>Dipteronia</taxon>
    </lineage>
</organism>
<dbReference type="EMBL" id="JANJYJ010000001">
    <property type="protein sequence ID" value="KAK3229029.1"/>
    <property type="molecule type" value="Genomic_DNA"/>
</dbReference>
<proteinExistence type="inferred from homology"/>
<dbReference type="Proteomes" id="UP001281410">
    <property type="component" value="Unassembled WGS sequence"/>
</dbReference>
<dbReference type="GO" id="GO:0004640">
    <property type="term" value="F:phosphoribosylanthranilate isomerase activity"/>
    <property type="evidence" value="ECO:0007669"/>
    <property type="project" value="InterPro"/>
</dbReference>
<comment type="caution">
    <text evidence="2">The sequence shown here is derived from an EMBL/GenBank/DDBJ whole genome shotgun (WGS) entry which is preliminary data.</text>
</comment>
<evidence type="ECO:0008006" key="4">
    <source>
        <dbReference type="Google" id="ProtNLM"/>
    </source>
</evidence>
<gene>
    <name evidence="2" type="ORF">Dsin_000910</name>
</gene>
<evidence type="ECO:0000256" key="1">
    <source>
        <dbReference type="ARBA" id="ARBA00007571"/>
    </source>
</evidence>
<evidence type="ECO:0000313" key="3">
    <source>
        <dbReference type="Proteomes" id="UP001281410"/>
    </source>
</evidence>
<comment type="similarity">
    <text evidence="1">Belongs to the TrpF family.</text>
</comment>
<dbReference type="InterPro" id="IPR011060">
    <property type="entry name" value="RibuloseP-bd_barrel"/>
</dbReference>
<keyword evidence="3" id="KW-1185">Reference proteome</keyword>
<dbReference type="PANTHER" id="PTHR42894:SF1">
    <property type="entry name" value="N-(5'-PHOSPHORIBOSYL)ANTHRANILATE ISOMERASE"/>
    <property type="match status" value="1"/>
</dbReference>
<dbReference type="InterPro" id="IPR044643">
    <property type="entry name" value="TrpF_fam"/>
</dbReference>
<reference evidence="2" key="1">
    <citation type="journal article" date="2023" name="Plant J.">
        <title>Genome sequences and population genomics provide insights into the demographic history, inbreeding, and mutation load of two 'living fossil' tree species of Dipteronia.</title>
        <authorList>
            <person name="Feng Y."/>
            <person name="Comes H.P."/>
            <person name="Chen J."/>
            <person name="Zhu S."/>
            <person name="Lu R."/>
            <person name="Zhang X."/>
            <person name="Li P."/>
            <person name="Qiu J."/>
            <person name="Olsen K.M."/>
            <person name="Qiu Y."/>
        </authorList>
    </citation>
    <scope>NUCLEOTIDE SEQUENCE</scope>
    <source>
        <tissue evidence="2">Leaf</tissue>
    </source>
</reference>
<protein>
    <recommendedName>
        <fullName evidence="4">Phosphoribosylanthranilate isomerase</fullName>
    </recommendedName>
</protein>